<keyword evidence="1" id="KW-0812">Transmembrane</keyword>
<proteinExistence type="predicted"/>
<accession>G5SQ96</accession>
<feature type="transmembrane region" description="Helical" evidence="1">
    <location>
        <begin position="27"/>
        <end position="46"/>
    </location>
</feature>
<keyword evidence="1" id="KW-0472">Membrane</keyword>
<name>G5SQ96_9BACT</name>
<dbReference type="Proteomes" id="UP000003598">
    <property type="component" value="Unassembled WGS sequence"/>
</dbReference>
<dbReference type="HOGENOM" id="CLU_3171172_0_0_10"/>
<dbReference type="STRING" id="762968.HMPREF9441_01534"/>
<organism evidence="2 3">
    <name type="scientific">Paraprevotella clara YIT 11840</name>
    <dbReference type="NCBI Taxonomy" id="762968"/>
    <lineage>
        <taxon>Bacteria</taxon>
        <taxon>Pseudomonadati</taxon>
        <taxon>Bacteroidota</taxon>
        <taxon>Bacteroidia</taxon>
        <taxon>Bacteroidales</taxon>
        <taxon>Prevotellaceae</taxon>
        <taxon>Paraprevotella</taxon>
    </lineage>
</organism>
<evidence type="ECO:0000256" key="1">
    <source>
        <dbReference type="SAM" id="Phobius"/>
    </source>
</evidence>
<evidence type="ECO:0000313" key="3">
    <source>
        <dbReference type="Proteomes" id="UP000003598"/>
    </source>
</evidence>
<sequence length="47" mass="5322">MFLVCLSKVIKDLKNSMGRFVTNHGTFSSSLLFWGLISFFTSLYALT</sequence>
<dbReference type="EMBL" id="AFFY01000022">
    <property type="protein sequence ID" value="EHH00300.1"/>
    <property type="molecule type" value="Genomic_DNA"/>
</dbReference>
<reference evidence="2 3" key="1">
    <citation type="submission" date="2011-03" db="EMBL/GenBank/DDBJ databases">
        <authorList>
            <person name="Weinstock G."/>
            <person name="Sodergren E."/>
            <person name="Clifton S."/>
            <person name="Fulton L."/>
            <person name="Fulton B."/>
            <person name="Courtney L."/>
            <person name="Fronick C."/>
            <person name="Harrison M."/>
            <person name="Strong C."/>
            <person name="Farmer C."/>
            <person name="Delahaunty K."/>
            <person name="Markovic C."/>
            <person name="Hall O."/>
            <person name="Minx P."/>
            <person name="Tomlinson C."/>
            <person name="Mitreva M."/>
            <person name="Hou S."/>
            <person name="Chen J."/>
            <person name="Wollam A."/>
            <person name="Pepin K.H."/>
            <person name="Johnson M."/>
            <person name="Bhonagiri V."/>
            <person name="Zhang X."/>
            <person name="Suruliraj S."/>
            <person name="Warren W."/>
            <person name="Chinwalla A."/>
            <person name="Mardis E.R."/>
            <person name="Wilson R.K."/>
        </authorList>
    </citation>
    <scope>NUCLEOTIDE SEQUENCE [LARGE SCALE GENOMIC DNA]</scope>
    <source>
        <strain evidence="2 3">YIT 11840</strain>
    </source>
</reference>
<protein>
    <submittedName>
        <fullName evidence="2">Uncharacterized protein</fullName>
    </submittedName>
</protein>
<gene>
    <name evidence="2" type="ORF">HMPREF9441_01534</name>
</gene>
<comment type="caution">
    <text evidence="2">The sequence shown here is derived from an EMBL/GenBank/DDBJ whole genome shotgun (WGS) entry which is preliminary data.</text>
</comment>
<keyword evidence="3" id="KW-1185">Reference proteome</keyword>
<keyword evidence="1" id="KW-1133">Transmembrane helix</keyword>
<dbReference type="AlphaFoldDB" id="G5SQ96"/>
<evidence type="ECO:0000313" key="2">
    <source>
        <dbReference type="EMBL" id="EHH00300.1"/>
    </source>
</evidence>